<name>A0A9W6YCQ6_9STRA</name>
<keyword evidence="3" id="KW-1185">Reference proteome</keyword>
<gene>
    <name evidence="2" type="ORF">Pfra01_002799200</name>
</gene>
<dbReference type="AlphaFoldDB" id="A0A9W6YCQ6"/>
<proteinExistence type="predicted"/>
<feature type="compositionally biased region" description="Polar residues" evidence="1">
    <location>
        <begin position="9"/>
        <end position="19"/>
    </location>
</feature>
<evidence type="ECO:0000313" key="3">
    <source>
        <dbReference type="Proteomes" id="UP001165121"/>
    </source>
</evidence>
<reference evidence="2" key="1">
    <citation type="submission" date="2023-04" db="EMBL/GenBank/DDBJ databases">
        <title>Phytophthora fragariaefolia NBRC 109709.</title>
        <authorList>
            <person name="Ichikawa N."/>
            <person name="Sato H."/>
            <person name="Tonouchi N."/>
        </authorList>
    </citation>
    <scope>NUCLEOTIDE SEQUENCE</scope>
    <source>
        <strain evidence="2">NBRC 109709</strain>
    </source>
</reference>
<sequence>MLKTKSARTRNQAQPSQLCPLQDDDYEWSSPDTVRGVQQRYRRSLPVSSEEREGLQYVNGKVWILRQAKDLLTRVLVVAHCDIQAHRGIQVMLNHLQGSLVGMMMTGIMTVHDRIDLVQTFRYTIRSKSTRQKHFDTQSDRGLSGTNILAQEPTPIIAADTARSQRTGDVITGCARGMQVIGKSGEENVLIREKFSLKTQVTSAFGEGTILAHPLPTLTLTRIYTEAPGKLDQRRTSSLLYNSTQPS</sequence>
<protein>
    <submittedName>
        <fullName evidence="2">Unnamed protein product</fullName>
    </submittedName>
</protein>
<evidence type="ECO:0000313" key="2">
    <source>
        <dbReference type="EMBL" id="GMF64065.1"/>
    </source>
</evidence>
<comment type="caution">
    <text evidence="2">The sequence shown here is derived from an EMBL/GenBank/DDBJ whole genome shotgun (WGS) entry which is preliminary data.</text>
</comment>
<accession>A0A9W6YCQ6</accession>
<dbReference type="EMBL" id="BSXT01007640">
    <property type="protein sequence ID" value="GMF64065.1"/>
    <property type="molecule type" value="Genomic_DNA"/>
</dbReference>
<evidence type="ECO:0000256" key="1">
    <source>
        <dbReference type="SAM" id="MobiDB-lite"/>
    </source>
</evidence>
<feature type="region of interest" description="Disordered" evidence="1">
    <location>
        <begin position="1"/>
        <end position="23"/>
    </location>
</feature>
<dbReference type="Proteomes" id="UP001165121">
    <property type="component" value="Unassembled WGS sequence"/>
</dbReference>
<organism evidence="2 3">
    <name type="scientific">Phytophthora fragariaefolia</name>
    <dbReference type="NCBI Taxonomy" id="1490495"/>
    <lineage>
        <taxon>Eukaryota</taxon>
        <taxon>Sar</taxon>
        <taxon>Stramenopiles</taxon>
        <taxon>Oomycota</taxon>
        <taxon>Peronosporomycetes</taxon>
        <taxon>Peronosporales</taxon>
        <taxon>Peronosporaceae</taxon>
        <taxon>Phytophthora</taxon>
    </lineage>
</organism>